<dbReference type="PANTHER" id="PTHR43155:SF2">
    <property type="entry name" value="CYCLIC DI-GMP PHOSPHODIESTERASE PA4108"/>
    <property type="match status" value="1"/>
</dbReference>
<accession>X1FJL0</accession>
<feature type="non-terminal residue" evidence="2">
    <location>
        <position position="1"/>
    </location>
</feature>
<protein>
    <recommendedName>
        <fullName evidence="1">HD-GYP domain-containing protein</fullName>
    </recommendedName>
</protein>
<dbReference type="InterPro" id="IPR029016">
    <property type="entry name" value="GAF-like_dom_sf"/>
</dbReference>
<dbReference type="PROSITE" id="PS51832">
    <property type="entry name" value="HD_GYP"/>
    <property type="match status" value="1"/>
</dbReference>
<feature type="domain" description="HD-GYP" evidence="1">
    <location>
        <begin position="121"/>
        <end position="313"/>
    </location>
</feature>
<gene>
    <name evidence="2" type="ORF">S03H2_17596</name>
</gene>
<name>X1FJL0_9ZZZZ</name>
<dbReference type="SMART" id="SM00471">
    <property type="entry name" value="HDc"/>
    <property type="match status" value="1"/>
</dbReference>
<dbReference type="CDD" id="cd00077">
    <property type="entry name" value="HDc"/>
    <property type="match status" value="1"/>
</dbReference>
<dbReference type="InterPro" id="IPR003018">
    <property type="entry name" value="GAF"/>
</dbReference>
<dbReference type="SUPFAM" id="SSF109604">
    <property type="entry name" value="HD-domain/PDEase-like"/>
    <property type="match status" value="1"/>
</dbReference>
<sequence length="313" mass="33436">GSFLLGDRETGRLVLSAAVGLSPQARSVEIAPGEGIAGWVAVHKRPLSVNDLNGAGANGVGKRTISALSIPAISGDELIGVINLGSKQRQFEFNLADIEHLTGALARLGVGLAAERRKDQWQELYFNTIRALTRVIESRNPFNIGHSAGVAERATALGRELGLTPSQIETIELAALLHDVGVAAFATDFLAQERPLNSAERLILRSHPSVGKNALSGIDDLRGVLPIILHHHENFDGTGYVDGLKGESIPLGARILGVAEAYVAMTSERPHRGAMSAAQALSELKNSAGRQFDPKIIDTFAQLIEKESERERT</sequence>
<reference evidence="2" key="1">
    <citation type="journal article" date="2014" name="Front. Microbiol.">
        <title>High frequency of phylogenetically diverse reductive dehalogenase-homologous genes in deep subseafloor sedimentary metagenomes.</title>
        <authorList>
            <person name="Kawai M."/>
            <person name="Futagami T."/>
            <person name="Toyoda A."/>
            <person name="Takaki Y."/>
            <person name="Nishi S."/>
            <person name="Hori S."/>
            <person name="Arai W."/>
            <person name="Tsubouchi T."/>
            <person name="Morono Y."/>
            <person name="Uchiyama I."/>
            <person name="Ito T."/>
            <person name="Fujiyama A."/>
            <person name="Inagaki F."/>
            <person name="Takami H."/>
        </authorList>
    </citation>
    <scope>NUCLEOTIDE SEQUENCE</scope>
    <source>
        <strain evidence="2">Expedition CK06-06</strain>
    </source>
</reference>
<dbReference type="Pfam" id="PF13487">
    <property type="entry name" value="HD_5"/>
    <property type="match status" value="1"/>
</dbReference>
<comment type="caution">
    <text evidence="2">The sequence shown here is derived from an EMBL/GenBank/DDBJ whole genome shotgun (WGS) entry which is preliminary data.</text>
</comment>
<proteinExistence type="predicted"/>
<evidence type="ECO:0000313" key="2">
    <source>
        <dbReference type="EMBL" id="GAH32715.1"/>
    </source>
</evidence>
<dbReference type="InterPro" id="IPR003607">
    <property type="entry name" value="HD/PDEase_dom"/>
</dbReference>
<dbReference type="InterPro" id="IPR037522">
    <property type="entry name" value="HD_GYP_dom"/>
</dbReference>
<dbReference type="AlphaFoldDB" id="X1FJL0"/>
<dbReference type="Pfam" id="PF13185">
    <property type="entry name" value="GAF_2"/>
    <property type="match status" value="1"/>
</dbReference>
<dbReference type="PANTHER" id="PTHR43155">
    <property type="entry name" value="CYCLIC DI-GMP PHOSPHODIESTERASE PA4108-RELATED"/>
    <property type="match status" value="1"/>
</dbReference>
<organism evidence="2">
    <name type="scientific">marine sediment metagenome</name>
    <dbReference type="NCBI Taxonomy" id="412755"/>
    <lineage>
        <taxon>unclassified sequences</taxon>
        <taxon>metagenomes</taxon>
        <taxon>ecological metagenomes</taxon>
    </lineage>
</organism>
<dbReference type="Gene3D" id="3.30.450.40">
    <property type="match status" value="1"/>
</dbReference>
<dbReference type="SUPFAM" id="SSF55781">
    <property type="entry name" value="GAF domain-like"/>
    <property type="match status" value="1"/>
</dbReference>
<dbReference type="EMBL" id="BARU01009089">
    <property type="protein sequence ID" value="GAH32715.1"/>
    <property type="molecule type" value="Genomic_DNA"/>
</dbReference>
<dbReference type="Gene3D" id="1.10.3210.10">
    <property type="entry name" value="Hypothetical protein af1432"/>
    <property type="match status" value="1"/>
</dbReference>
<evidence type="ECO:0000259" key="1">
    <source>
        <dbReference type="PROSITE" id="PS51832"/>
    </source>
</evidence>